<keyword evidence="2" id="KW-1185">Reference proteome</keyword>
<name>A0A5B6VHI7_9ROSI</name>
<organism evidence="1 2">
    <name type="scientific">Gossypium australe</name>
    <dbReference type="NCBI Taxonomy" id="47621"/>
    <lineage>
        <taxon>Eukaryota</taxon>
        <taxon>Viridiplantae</taxon>
        <taxon>Streptophyta</taxon>
        <taxon>Embryophyta</taxon>
        <taxon>Tracheophyta</taxon>
        <taxon>Spermatophyta</taxon>
        <taxon>Magnoliopsida</taxon>
        <taxon>eudicotyledons</taxon>
        <taxon>Gunneridae</taxon>
        <taxon>Pentapetalae</taxon>
        <taxon>rosids</taxon>
        <taxon>malvids</taxon>
        <taxon>Malvales</taxon>
        <taxon>Malvaceae</taxon>
        <taxon>Malvoideae</taxon>
        <taxon>Gossypium</taxon>
    </lineage>
</organism>
<dbReference type="AlphaFoldDB" id="A0A5B6VHI7"/>
<evidence type="ECO:0000313" key="2">
    <source>
        <dbReference type="Proteomes" id="UP000325315"/>
    </source>
</evidence>
<accession>A0A5B6VHI7</accession>
<proteinExistence type="predicted"/>
<gene>
    <name evidence="1" type="ORF">EPI10_014585</name>
</gene>
<dbReference type="EMBL" id="SMMG02000006">
    <property type="protein sequence ID" value="KAA3468720.1"/>
    <property type="molecule type" value="Genomic_DNA"/>
</dbReference>
<sequence>MVLHYLVIAIDVAKNQGRNRVRCPFSLTRASSQLSSLTKLNGSNDAYLQPVRLSRAGLKKAC</sequence>
<dbReference type="Proteomes" id="UP000325315">
    <property type="component" value="Unassembled WGS sequence"/>
</dbReference>
<comment type="caution">
    <text evidence="1">The sequence shown here is derived from an EMBL/GenBank/DDBJ whole genome shotgun (WGS) entry which is preliminary data.</text>
</comment>
<evidence type="ECO:0000313" key="1">
    <source>
        <dbReference type="EMBL" id="KAA3468720.1"/>
    </source>
</evidence>
<protein>
    <submittedName>
        <fullName evidence="1">Uncharacterized protein</fullName>
    </submittedName>
</protein>
<reference evidence="2" key="1">
    <citation type="journal article" date="2019" name="Plant Biotechnol. J.">
        <title>Genome sequencing of the Australian wild diploid species Gossypium australe highlights disease resistance and delayed gland morphogenesis.</title>
        <authorList>
            <person name="Cai Y."/>
            <person name="Cai X."/>
            <person name="Wang Q."/>
            <person name="Wang P."/>
            <person name="Zhang Y."/>
            <person name="Cai C."/>
            <person name="Xu Y."/>
            <person name="Wang K."/>
            <person name="Zhou Z."/>
            <person name="Wang C."/>
            <person name="Geng S."/>
            <person name="Li B."/>
            <person name="Dong Q."/>
            <person name="Hou Y."/>
            <person name="Wang H."/>
            <person name="Ai P."/>
            <person name="Liu Z."/>
            <person name="Yi F."/>
            <person name="Sun M."/>
            <person name="An G."/>
            <person name="Cheng J."/>
            <person name="Zhang Y."/>
            <person name="Shi Q."/>
            <person name="Xie Y."/>
            <person name="Shi X."/>
            <person name="Chang Y."/>
            <person name="Huang F."/>
            <person name="Chen Y."/>
            <person name="Hong S."/>
            <person name="Mi L."/>
            <person name="Sun Q."/>
            <person name="Zhang L."/>
            <person name="Zhou B."/>
            <person name="Peng R."/>
            <person name="Zhang X."/>
            <person name="Liu F."/>
        </authorList>
    </citation>
    <scope>NUCLEOTIDE SEQUENCE [LARGE SCALE GENOMIC DNA]</scope>
    <source>
        <strain evidence="2">cv. PA1801</strain>
    </source>
</reference>